<dbReference type="SUPFAM" id="SSF53448">
    <property type="entry name" value="Nucleotide-diphospho-sugar transferases"/>
    <property type="match status" value="1"/>
</dbReference>
<dbReference type="Gene3D" id="3.90.550.10">
    <property type="entry name" value="Spore Coat Polysaccharide Biosynthesis Protein SpsA, Chain A"/>
    <property type="match status" value="1"/>
</dbReference>
<evidence type="ECO:0000259" key="4">
    <source>
        <dbReference type="Pfam" id="PF00535"/>
    </source>
</evidence>
<name>A0ABV7K7N6_9HYPH</name>
<dbReference type="EC" id="2.4.-.-" evidence="5"/>
<organism evidence="5 6">
    <name type="scientific">Aquamicrobium soli</name>
    <dbReference type="NCBI Taxonomy" id="1811518"/>
    <lineage>
        <taxon>Bacteria</taxon>
        <taxon>Pseudomonadati</taxon>
        <taxon>Pseudomonadota</taxon>
        <taxon>Alphaproteobacteria</taxon>
        <taxon>Hyphomicrobiales</taxon>
        <taxon>Phyllobacteriaceae</taxon>
        <taxon>Aquamicrobium</taxon>
    </lineage>
</organism>
<keyword evidence="3 5" id="KW-0808">Transferase</keyword>
<dbReference type="EMBL" id="JBHRTK010000004">
    <property type="protein sequence ID" value="MFC3205352.1"/>
    <property type="molecule type" value="Genomic_DNA"/>
</dbReference>
<keyword evidence="2 5" id="KW-0328">Glycosyltransferase</keyword>
<accession>A0ABV7K7N6</accession>
<dbReference type="GO" id="GO:0016757">
    <property type="term" value="F:glycosyltransferase activity"/>
    <property type="evidence" value="ECO:0007669"/>
    <property type="project" value="UniProtKB-KW"/>
</dbReference>
<dbReference type="RefSeq" id="WP_378218750.1">
    <property type="nucleotide sequence ID" value="NZ_JBHRTK010000004.1"/>
</dbReference>
<evidence type="ECO:0000313" key="6">
    <source>
        <dbReference type="Proteomes" id="UP001595583"/>
    </source>
</evidence>
<dbReference type="InterPro" id="IPR001173">
    <property type="entry name" value="Glyco_trans_2-like"/>
</dbReference>
<evidence type="ECO:0000256" key="1">
    <source>
        <dbReference type="ARBA" id="ARBA00006739"/>
    </source>
</evidence>
<dbReference type="InterPro" id="IPR029044">
    <property type="entry name" value="Nucleotide-diphossugar_trans"/>
</dbReference>
<keyword evidence="6" id="KW-1185">Reference proteome</keyword>
<evidence type="ECO:0000256" key="2">
    <source>
        <dbReference type="ARBA" id="ARBA00022676"/>
    </source>
</evidence>
<dbReference type="CDD" id="cd00761">
    <property type="entry name" value="Glyco_tranf_GTA_type"/>
    <property type="match status" value="1"/>
</dbReference>
<dbReference type="PANTHER" id="PTHR43630">
    <property type="entry name" value="POLY-BETA-1,6-N-ACETYL-D-GLUCOSAMINE SYNTHASE"/>
    <property type="match status" value="1"/>
</dbReference>
<protein>
    <submittedName>
        <fullName evidence="5">Glycosyltransferase</fullName>
        <ecNumber evidence="5">2.4.-.-</ecNumber>
    </submittedName>
</protein>
<evidence type="ECO:0000313" key="5">
    <source>
        <dbReference type="EMBL" id="MFC3205352.1"/>
    </source>
</evidence>
<gene>
    <name evidence="5" type="ORF">ACFOHJ_03940</name>
</gene>
<feature type="domain" description="Glycosyltransferase 2-like" evidence="4">
    <location>
        <begin position="5"/>
        <end position="125"/>
    </location>
</feature>
<dbReference type="Proteomes" id="UP001595583">
    <property type="component" value="Unassembled WGS sequence"/>
</dbReference>
<dbReference type="Pfam" id="PF00535">
    <property type="entry name" value="Glycos_transf_2"/>
    <property type="match status" value="1"/>
</dbReference>
<sequence>MADITVVIPAHNAEKTIHRTLSSIPSNVSVIAVIDGRSDETSREVAAFPNASIVVNELPLGAARARNIGLEKVTSEYVTFLDADDFVEDGLHSGMVAAFSSGADAVFTRWAVLKNDRFREGASSNVVCNLIESKVELLCAWVGGQGCLTGSVAWKTTFLQSIGGWAAVQKADDYEIGIRTIIKGERFAFSHKGRLIYVDHSSPTRFSRVSVASSIEDQKRILSQAEAFAERCTESANKIFTAIGLRYYVLALSCFQEGHTSLGRDMLAEARKRGFHGHAGTRTARIISSIVGLENKVALASITRQIGSSLSR</sequence>
<evidence type="ECO:0000256" key="3">
    <source>
        <dbReference type="ARBA" id="ARBA00022679"/>
    </source>
</evidence>
<comment type="caution">
    <text evidence="5">The sequence shown here is derived from an EMBL/GenBank/DDBJ whole genome shotgun (WGS) entry which is preliminary data.</text>
</comment>
<dbReference type="PANTHER" id="PTHR43630:SF1">
    <property type="entry name" value="POLY-BETA-1,6-N-ACETYL-D-GLUCOSAMINE SYNTHASE"/>
    <property type="match status" value="1"/>
</dbReference>
<comment type="similarity">
    <text evidence="1">Belongs to the glycosyltransferase 2 family.</text>
</comment>
<reference evidence="6" key="1">
    <citation type="journal article" date="2019" name="Int. J. Syst. Evol. Microbiol.">
        <title>The Global Catalogue of Microorganisms (GCM) 10K type strain sequencing project: providing services to taxonomists for standard genome sequencing and annotation.</title>
        <authorList>
            <consortium name="The Broad Institute Genomics Platform"/>
            <consortium name="The Broad Institute Genome Sequencing Center for Infectious Disease"/>
            <person name="Wu L."/>
            <person name="Ma J."/>
        </authorList>
    </citation>
    <scope>NUCLEOTIDE SEQUENCE [LARGE SCALE GENOMIC DNA]</scope>
    <source>
        <strain evidence="6">KCTC 52165</strain>
    </source>
</reference>
<proteinExistence type="inferred from homology"/>